<evidence type="ECO:0000313" key="2">
    <source>
        <dbReference type="EMBL" id="MXP09390.1"/>
    </source>
</evidence>
<gene>
    <name evidence="2" type="ORF">GRI68_04285</name>
</gene>
<feature type="signal peptide" evidence="1">
    <location>
        <begin position="1"/>
        <end position="20"/>
    </location>
</feature>
<dbReference type="RefSeq" id="WP_160616088.1">
    <property type="nucleotide sequence ID" value="NZ_WTYR01000001.1"/>
</dbReference>
<dbReference type="OrthoDB" id="163809at2"/>
<evidence type="ECO:0000313" key="3">
    <source>
        <dbReference type="Proteomes" id="UP000429229"/>
    </source>
</evidence>
<dbReference type="Proteomes" id="UP000429229">
    <property type="component" value="Unassembled WGS sequence"/>
</dbReference>
<name>A0A6I4U083_9SPHN</name>
<dbReference type="AlphaFoldDB" id="A0A6I4U083"/>
<evidence type="ECO:0000256" key="1">
    <source>
        <dbReference type="SAM" id="SignalP"/>
    </source>
</evidence>
<sequence>MTKLALFAAPALAIALSACATVPTSPVVDSDRDILSRDALVPFNQPVWVSNALIATPTGLIEDSRCPENARCIHAGRAVVETRLDGIGWRQTVELELGKPYTVRGETVMLATVQPENQADRQTPMADYRFAYE</sequence>
<feature type="chain" id="PRO_5026103009" evidence="1">
    <location>
        <begin position="21"/>
        <end position="133"/>
    </location>
</feature>
<comment type="caution">
    <text evidence="2">The sequence shown here is derived from an EMBL/GenBank/DDBJ whole genome shotgun (WGS) entry which is preliminary data.</text>
</comment>
<keyword evidence="1" id="KW-0732">Signal</keyword>
<organism evidence="2 3">
    <name type="scientific">Alteriqipengyuania halimionae</name>
    <dbReference type="NCBI Taxonomy" id="1926630"/>
    <lineage>
        <taxon>Bacteria</taxon>
        <taxon>Pseudomonadati</taxon>
        <taxon>Pseudomonadota</taxon>
        <taxon>Alphaproteobacteria</taxon>
        <taxon>Sphingomonadales</taxon>
        <taxon>Erythrobacteraceae</taxon>
        <taxon>Alteriqipengyuania</taxon>
    </lineage>
</organism>
<accession>A0A6I4U083</accession>
<dbReference type="PROSITE" id="PS51257">
    <property type="entry name" value="PROKAR_LIPOPROTEIN"/>
    <property type="match status" value="1"/>
</dbReference>
<proteinExistence type="predicted"/>
<dbReference type="EMBL" id="WTYR01000001">
    <property type="protein sequence ID" value="MXP09390.1"/>
    <property type="molecule type" value="Genomic_DNA"/>
</dbReference>
<keyword evidence="3" id="KW-1185">Reference proteome</keyword>
<reference evidence="2 3" key="1">
    <citation type="submission" date="2019-12" db="EMBL/GenBank/DDBJ databases">
        <title>Genomic-based taxomic classification of the family Erythrobacteraceae.</title>
        <authorList>
            <person name="Xu L."/>
        </authorList>
    </citation>
    <scope>NUCLEOTIDE SEQUENCE [LARGE SCALE GENOMIC DNA]</scope>
    <source>
        <strain evidence="2 3">LMG 29519</strain>
    </source>
</reference>
<protein>
    <submittedName>
        <fullName evidence="2">Uncharacterized protein</fullName>
    </submittedName>
</protein>